<comment type="caution">
    <text evidence="1">The sequence shown here is derived from an EMBL/GenBank/DDBJ whole genome shotgun (WGS) entry which is preliminary data.</text>
</comment>
<dbReference type="RefSeq" id="WP_077549455.1">
    <property type="nucleotide sequence ID" value="NZ_JACHEJ010000001.1"/>
</dbReference>
<dbReference type="Proteomes" id="UP000535501">
    <property type="component" value="Unassembled WGS sequence"/>
</dbReference>
<dbReference type="EMBL" id="JACHEJ010000001">
    <property type="protein sequence ID" value="MBB6178300.1"/>
    <property type="molecule type" value="Genomic_DNA"/>
</dbReference>
<dbReference type="Pfam" id="PF20339">
    <property type="entry name" value="DUF6634"/>
    <property type="match status" value="1"/>
</dbReference>
<gene>
    <name evidence="1" type="ORF">HNQ75_000243</name>
</gene>
<accession>A0A7W9YTW7</accession>
<protein>
    <submittedName>
        <fullName evidence="1">Uncharacterized protein</fullName>
    </submittedName>
</protein>
<evidence type="ECO:0000313" key="1">
    <source>
        <dbReference type="EMBL" id="MBB6178300.1"/>
    </source>
</evidence>
<evidence type="ECO:0000313" key="2">
    <source>
        <dbReference type="Proteomes" id="UP000535501"/>
    </source>
</evidence>
<dbReference type="InterPro" id="IPR046574">
    <property type="entry name" value="DUF6634"/>
</dbReference>
<name>A0A7W9YTW7_9HYPH</name>
<dbReference type="AlphaFoldDB" id="A0A7W9YTW7"/>
<organism evidence="1 2">
    <name type="scientific">Pseudorhizobium flavum</name>
    <dbReference type="NCBI Taxonomy" id="1335061"/>
    <lineage>
        <taxon>Bacteria</taxon>
        <taxon>Pseudomonadati</taxon>
        <taxon>Pseudomonadota</taxon>
        <taxon>Alphaproteobacteria</taxon>
        <taxon>Hyphomicrobiales</taxon>
        <taxon>Rhizobiaceae</taxon>
        <taxon>Rhizobium/Agrobacterium group</taxon>
        <taxon>Pseudorhizobium</taxon>
    </lineage>
</organism>
<proteinExistence type="predicted"/>
<sequence length="108" mass="11675">MTPPDKAATRTELTDLATKLRDLAFALDELNSVGPEGIEASVSISEWTYAKRVVPILVGKMMGHPLIKNGNIGATTEIFYIDAAAGLARSLNRWYRLGPSGSDETVLQ</sequence>
<reference evidence="1 2" key="1">
    <citation type="submission" date="2020-08" db="EMBL/GenBank/DDBJ databases">
        <title>Genomic Encyclopedia of Type Strains, Phase IV (KMG-IV): sequencing the most valuable type-strain genomes for metagenomic binning, comparative biology and taxonomic classification.</title>
        <authorList>
            <person name="Goeker M."/>
        </authorList>
    </citation>
    <scope>NUCLEOTIDE SEQUENCE [LARGE SCALE GENOMIC DNA]</scope>
    <source>
        <strain evidence="1 2">DSM 102134</strain>
    </source>
</reference>
<keyword evidence="2" id="KW-1185">Reference proteome</keyword>